<evidence type="ECO:0000256" key="2">
    <source>
        <dbReference type="ARBA" id="ARBA00022679"/>
    </source>
</evidence>
<accession>A0A1I3RTP9</accession>
<dbReference type="Proteomes" id="UP000183299">
    <property type="component" value="Unassembled WGS sequence"/>
</dbReference>
<comment type="catalytic activity">
    <reaction evidence="9">
        <text>DNA(n) + a 2'-deoxyribonucleoside 5'-triphosphate = DNA(n+1) + diphosphate</text>
        <dbReference type="Rhea" id="RHEA:22508"/>
        <dbReference type="Rhea" id="RHEA-COMP:17339"/>
        <dbReference type="Rhea" id="RHEA-COMP:17340"/>
        <dbReference type="ChEBI" id="CHEBI:33019"/>
        <dbReference type="ChEBI" id="CHEBI:61560"/>
        <dbReference type="ChEBI" id="CHEBI:173112"/>
        <dbReference type="EC" id="2.7.7.49"/>
    </reaction>
</comment>
<dbReference type="EC" id="2.7.7.49" evidence="1"/>
<organism evidence="11 12">
    <name type="scientific">Celeribacter halophilus</name>
    <dbReference type="NCBI Taxonomy" id="576117"/>
    <lineage>
        <taxon>Bacteria</taxon>
        <taxon>Pseudomonadati</taxon>
        <taxon>Pseudomonadota</taxon>
        <taxon>Alphaproteobacteria</taxon>
        <taxon>Rhodobacterales</taxon>
        <taxon>Roseobacteraceae</taxon>
        <taxon>Celeribacter</taxon>
    </lineage>
</organism>
<dbReference type="CDD" id="cd03487">
    <property type="entry name" value="RT_Bac_retron_II"/>
    <property type="match status" value="1"/>
</dbReference>
<keyword evidence="4" id="KW-0479">Metal-binding</keyword>
<dbReference type="GeneID" id="98664890"/>
<evidence type="ECO:0000313" key="12">
    <source>
        <dbReference type="Proteomes" id="UP000183299"/>
    </source>
</evidence>
<dbReference type="InterPro" id="IPR000477">
    <property type="entry name" value="RT_dom"/>
</dbReference>
<dbReference type="RefSeq" id="WP_066599059.1">
    <property type="nucleotide sequence ID" value="NZ_FORY01000005.1"/>
</dbReference>
<dbReference type="GO" id="GO:0046872">
    <property type="term" value="F:metal ion binding"/>
    <property type="evidence" value="ECO:0007669"/>
    <property type="project" value="UniProtKB-KW"/>
</dbReference>
<dbReference type="PANTHER" id="PTHR34047">
    <property type="entry name" value="NUCLEAR INTRON MATURASE 1, MITOCHONDRIAL-RELATED"/>
    <property type="match status" value="1"/>
</dbReference>
<dbReference type="PRINTS" id="PR00866">
    <property type="entry name" value="RNADNAPOLMS"/>
</dbReference>
<evidence type="ECO:0000256" key="5">
    <source>
        <dbReference type="ARBA" id="ARBA00022842"/>
    </source>
</evidence>
<protein>
    <recommendedName>
        <fullName evidence="1">RNA-directed DNA polymerase</fullName>
        <ecNumber evidence="1">2.7.7.49</ecNumber>
    </recommendedName>
</protein>
<dbReference type="GO" id="GO:0051607">
    <property type="term" value="P:defense response to virus"/>
    <property type="evidence" value="ECO:0007669"/>
    <property type="project" value="UniProtKB-KW"/>
</dbReference>
<evidence type="ECO:0000256" key="4">
    <source>
        <dbReference type="ARBA" id="ARBA00022723"/>
    </source>
</evidence>
<dbReference type="SUPFAM" id="SSF56672">
    <property type="entry name" value="DNA/RNA polymerases"/>
    <property type="match status" value="1"/>
</dbReference>
<evidence type="ECO:0000256" key="7">
    <source>
        <dbReference type="ARBA" id="ARBA00023118"/>
    </source>
</evidence>
<feature type="domain" description="Reverse transcriptase" evidence="10">
    <location>
        <begin position="97"/>
        <end position="249"/>
    </location>
</feature>
<evidence type="ECO:0000256" key="9">
    <source>
        <dbReference type="ARBA" id="ARBA00048173"/>
    </source>
</evidence>
<keyword evidence="6 11" id="KW-0695">RNA-directed DNA polymerase</keyword>
<dbReference type="PANTHER" id="PTHR34047:SF7">
    <property type="entry name" value="RNA-DIRECTED DNA POLYMERASE"/>
    <property type="match status" value="1"/>
</dbReference>
<dbReference type="EMBL" id="FORY01000005">
    <property type="protein sequence ID" value="SFJ48687.1"/>
    <property type="molecule type" value="Genomic_DNA"/>
</dbReference>
<reference evidence="11 12" key="1">
    <citation type="submission" date="2016-10" db="EMBL/GenBank/DDBJ databases">
        <authorList>
            <person name="de Groot N.N."/>
        </authorList>
    </citation>
    <scope>NUCLEOTIDE SEQUENCE [LARGE SCALE GENOMIC DNA]</scope>
    <source>
        <strain evidence="11 12">CGMCC 1.8891</strain>
    </source>
</reference>
<dbReference type="InterPro" id="IPR051083">
    <property type="entry name" value="GrpII_Intron_Splice-Mob/Def"/>
</dbReference>
<gene>
    <name evidence="11" type="ORF">SAMN04488138_105230</name>
</gene>
<keyword evidence="5" id="KW-0460">Magnesium</keyword>
<keyword evidence="12" id="KW-1185">Reference proteome</keyword>
<dbReference type="GO" id="GO:0003723">
    <property type="term" value="F:RNA binding"/>
    <property type="evidence" value="ECO:0007669"/>
    <property type="project" value="InterPro"/>
</dbReference>
<sequence length="587" mass="67572">MAFDYDLRRIKTKGQLLTYIGLEEYFFDKALDFSVTEYEARMAEYSNKTDIGSLFLPLFWKHEIPKRNPKRGNRVVWEADSHINNALKGLARRLTLFFGTVIPDFPHPQNCGYVRGRNIRENAQFHIGAKFLVKADIEDYFPSISFERVSKFLENLGVNAGIARQISNFLCIDGKLPLGLPTSPIIANAISHLMDFNLNSLAQTHGSVYSRYADDLTFSSDDTLPSEDDISKVVEHHGFALAADKTRHSKRGQNHYVTGLSVSESDAPHVPRRMKRSLRQELHFSKKYGLNDHLGHLGLRGQPERQSYINHVDGRVKYIAFHEPGLAATIVPLWQSILEESGEGPSFKPKNQNRVPFQFYVDETEFTLDGVKYLALGMSASQHQDHLNDTTQNLWEDYLANPWSDGALDQIYAKGMHFTDTTEDLRRTYLSALQPLPFNGYIVFGKLTSDYQETYLTLLKFILRRRLMAAESRAAHFYFEQTSKVSKDSLTRTVNAVWQELRNENNRRPEYVVTEIVDKKYFGIAVPDFMLAVFRRYLTTTPSEKDYRRKANMFEMMRDKIRLIVNADTGEEFGRRNQLANPNIEDL</sequence>
<evidence type="ECO:0000256" key="1">
    <source>
        <dbReference type="ARBA" id="ARBA00012493"/>
    </source>
</evidence>
<dbReference type="AlphaFoldDB" id="A0A1I3RTP9"/>
<keyword evidence="3" id="KW-0548">Nucleotidyltransferase</keyword>
<name>A0A1I3RTP9_9RHOB</name>
<dbReference type="OrthoDB" id="7055795at2"/>
<keyword evidence="7" id="KW-0051">Antiviral defense</keyword>
<evidence type="ECO:0000259" key="10">
    <source>
        <dbReference type="Pfam" id="PF00078"/>
    </source>
</evidence>
<evidence type="ECO:0000313" key="11">
    <source>
        <dbReference type="EMBL" id="SFJ48687.1"/>
    </source>
</evidence>
<dbReference type="InterPro" id="IPR000123">
    <property type="entry name" value="Reverse_transcriptase_msDNA"/>
</dbReference>
<evidence type="ECO:0000256" key="3">
    <source>
        <dbReference type="ARBA" id="ARBA00022695"/>
    </source>
</evidence>
<evidence type="ECO:0000256" key="6">
    <source>
        <dbReference type="ARBA" id="ARBA00022918"/>
    </source>
</evidence>
<comment type="similarity">
    <text evidence="8">Belongs to the bacterial reverse transcriptase family.</text>
</comment>
<dbReference type="Pfam" id="PF00078">
    <property type="entry name" value="RVT_1"/>
    <property type="match status" value="1"/>
</dbReference>
<proteinExistence type="inferred from homology"/>
<evidence type="ECO:0000256" key="8">
    <source>
        <dbReference type="ARBA" id="ARBA00034120"/>
    </source>
</evidence>
<dbReference type="InterPro" id="IPR043502">
    <property type="entry name" value="DNA/RNA_pol_sf"/>
</dbReference>
<dbReference type="GO" id="GO:0003964">
    <property type="term" value="F:RNA-directed DNA polymerase activity"/>
    <property type="evidence" value="ECO:0007669"/>
    <property type="project" value="UniProtKB-KW"/>
</dbReference>
<keyword evidence="2" id="KW-0808">Transferase</keyword>